<name>A0ABT1TLK1_9GAMM</name>
<reference evidence="11 12" key="1">
    <citation type="submission" date="2022-07" db="EMBL/GenBank/DDBJ databases">
        <title>Methylomonas rivi sp. nov., Methylomonas rosea sp. nov., Methylomonas aureus sp. nov. and Methylomonas subterranea sp. nov., four novel methanotrophs isolated from a freshwater creek and the deep terrestrial subsurface.</title>
        <authorList>
            <person name="Abin C."/>
            <person name="Sankaranarayanan K."/>
            <person name="Garner C."/>
            <person name="Sindelar R."/>
            <person name="Kotary K."/>
            <person name="Garner R."/>
            <person name="Barclay S."/>
            <person name="Lawson P."/>
            <person name="Krumholz L."/>
        </authorList>
    </citation>
    <scope>NUCLEOTIDE SEQUENCE [LARGE SCALE GENOMIC DNA]</scope>
    <source>
        <strain evidence="11 12">SURF-2</strain>
    </source>
</reference>
<keyword evidence="4 8" id="KW-0479">Metal-binding</keyword>
<dbReference type="Proteomes" id="UP001524499">
    <property type="component" value="Unassembled WGS sequence"/>
</dbReference>
<protein>
    <submittedName>
        <fullName evidence="11">Cytochrome c4</fullName>
    </submittedName>
</protein>
<dbReference type="InterPro" id="IPR024167">
    <property type="entry name" value="Cytochrome_c4-like"/>
</dbReference>
<evidence type="ECO:0000256" key="1">
    <source>
        <dbReference type="ARBA" id="ARBA00004418"/>
    </source>
</evidence>
<gene>
    <name evidence="11" type="ORF">NP590_19750</name>
</gene>
<dbReference type="Pfam" id="PF00034">
    <property type="entry name" value="Cytochrom_C"/>
    <property type="match status" value="2"/>
</dbReference>
<feature type="domain" description="Cytochrome c" evidence="10">
    <location>
        <begin position="26"/>
        <end position="111"/>
    </location>
</feature>
<feature type="signal peptide" evidence="9">
    <location>
        <begin position="1"/>
        <end position="21"/>
    </location>
</feature>
<evidence type="ECO:0000256" key="8">
    <source>
        <dbReference type="PROSITE-ProRule" id="PRU00433"/>
    </source>
</evidence>
<dbReference type="Gene3D" id="1.10.760.10">
    <property type="entry name" value="Cytochrome c-like domain"/>
    <property type="match status" value="2"/>
</dbReference>
<keyword evidence="9" id="KW-0732">Signal</keyword>
<evidence type="ECO:0000256" key="9">
    <source>
        <dbReference type="SAM" id="SignalP"/>
    </source>
</evidence>
<evidence type="ECO:0000256" key="7">
    <source>
        <dbReference type="ARBA" id="ARBA00023004"/>
    </source>
</evidence>
<dbReference type="PANTHER" id="PTHR33751:SF9">
    <property type="entry name" value="CYTOCHROME C4"/>
    <property type="match status" value="1"/>
</dbReference>
<organism evidence="11 12">
    <name type="scientific">Methylomonas subterranea</name>
    <dbReference type="NCBI Taxonomy" id="2952225"/>
    <lineage>
        <taxon>Bacteria</taxon>
        <taxon>Pseudomonadati</taxon>
        <taxon>Pseudomonadota</taxon>
        <taxon>Gammaproteobacteria</taxon>
        <taxon>Methylococcales</taxon>
        <taxon>Methylococcaceae</taxon>
        <taxon>Methylomonas</taxon>
    </lineage>
</organism>
<sequence length="211" mass="22359">MLSASIAGILLLPAASLGVEAVDPAARIGPGNPELGRIKADDSRCLECHGIEGMSGDARIPNHAGQFAAYLIKQLRDFQSGARHHEVMNLMAEDLSAGDMADIAAYFASLPVMSGPRIGDFPEAEKLFERGDAGRNIPACAGCHGNDGKGGRDEHGVYPLIAGQNRVYLHSQLTGWKHEGRSNSPDAVMNKIAGALRDDEIDALANYLSGR</sequence>
<keyword evidence="7 8" id="KW-0408">Iron</keyword>
<evidence type="ECO:0000256" key="6">
    <source>
        <dbReference type="ARBA" id="ARBA00022982"/>
    </source>
</evidence>
<evidence type="ECO:0000256" key="5">
    <source>
        <dbReference type="ARBA" id="ARBA00022764"/>
    </source>
</evidence>
<dbReference type="PIRSF" id="PIRSF000005">
    <property type="entry name" value="Cytochrome_c4"/>
    <property type="match status" value="1"/>
</dbReference>
<dbReference type="PANTHER" id="PTHR33751">
    <property type="entry name" value="CBB3-TYPE CYTOCHROME C OXIDASE SUBUNIT FIXP"/>
    <property type="match status" value="1"/>
</dbReference>
<evidence type="ECO:0000259" key="10">
    <source>
        <dbReference type="PROSITE" id="PS51007"/>
    </source>
</evidence>
<feature type="domain" description="Cytochrome c" evidence="10">
    <location>
        <begin position="119"/>
        <end position="211"/>
    </location>
</feature>
<comment type="caution">
    <text evidence="11">The sequence shown here is derived from an EMBL/GenBank/DDBJ whole genome shotgun (WGS) entry which is preliminary data.</text>
</comment>
<dbReference type="InterPro" id="IPR009056">
    <property type="entry name" value="Cyt_c-like_dom"/>
</dbReference>
<evidence type="ECO:0000313" key="11">
    <source>
        <dbReference type="EMBL" id="MCQ8106348.1"/>
    </source>
</evidence>
<keyword evidence="5" id="KW-0574">Periplasm</keyword>
<dbReference type="InterPro" id="IPR050597">
    <property type="entry name" value="Cytochrome_c_Oxidase_Subunit"/>
</dbReference>
<evidence type="ECO:0000256" key="4">
    <source>
        <dbReference type="ARBA" id="ARBA00022723"/>
    </source>
</evidence>
<evidence type="ECO:0000256" key="2">
    <source>
        <dbReference type="ARBA" id="ARBA00022448"/>
    </source>
</evidence>
<proteinExistence type="predicted"/>
<keyword evidence="2" id="KW-0813">Transport</keyword>
<dbReference type="EMBL" id="JANIBJ010000062">
    <property type="protein sequence ID" value="MCQ8106348.1"/>
    <property type="molecule type" value="Genomic_DNA"/>
</dbReference>
<dbReference type="SUPFAM" id="SSF46626">
    <property type="entry name" value="Cytochrome c"/>
    <property type="match status" value="2"/>
</dbReference>
<evidence type="ECO:0000256" key="3">
    <source>
        <dbReference type="ARBA" id="ARBA00022617"/>
    </source>
</evidence>
<feature type="chain" id="PRO_5047293526" evidence="9">
    <location>
        <begin position="22"/>
        <end position="211"/>
    </location>
</feature>
<dbReference type="RefSeq" id="WP_256604454.1">
    <property type="nucleotide sequence ID" value="NZ_JANIBJ010000062.1"/>
</dbReference>
<dbReference type="PROSITE" id="PS51007">
    <property type="entry name" value="CYTC"/>
    <property type="match status" value="2"/>
</dbReference>
<evidence type="ECO:0000313" key="12">
    <source>
        <dbReference type="Proteomes" id="UP001524499"/>
    </source>
</evidence>
<keyword evidence="6" id="KW-0249">Electron transport</keyword>
<keyword evidence="3 8" id="KW-0349">Heme</keyword>
<dbReference type="InterPro" id="IPR036909">
    <property type="entry name" value="Cyt_c-like_dom_sf"/>
</dbReference>
<comment type="subcellular location">
    <subcellularLocation>
        <location evidence="1">Periplasm</location>
    </subcellularLocation>
</comment>
<accession>A0ABT1TLK1</accession>
<keyword evidence="12" id="KW-1185">Reference proteome</keyword>